<dbReference type="GO" id="GO:0004016">
    <property type="term" value="F:adenylate cyclase activity"/>
    <property type="evidence" value="ECO:0007669"/>
    <property type="project" value="UniProtKB-ARBA"/>
</dbReference>
<dbReference type="GO" id="GO:0035556">
    <property type="term" value="P:intracellular signal transduction"/>
    <property type="evidence" value="ECO:0007669"/>
    <property type="project" value="InterPro"/>
</dbReference>
<evidence type="ECO:0000313" key="3">
    <source>
        <dbReference type="Proteomes" id="UP000242320"/>
    </source>
</evidence>
<gene>
    <name evidence="2" type="ORF">B8W69_12880</name>
</gene>
<name>A0A1X2L257_9MYCO</name>
<protein>
    <recommendedName>
        <fullName evidence="1">Guanylate cyclase domain-containing protein</fullName>
    </recommendedName>
</protein>
<reference evidence="2 3" key="1">
    <citation type="submission" date="2017-04" db="EMBL/GenBank/DDBJ databases">
        <title>The new phylogeny of genus Mycobacterium.</title>
        <authorList>
            <person name="Tortoli E."/>
            <person name="Trovato A."/>
            <person name="Cirillo D.M."/>
        </authorList>
    </citation>
    <scope>NUCLEOTIDE SEQUENCE [LARGE SCALE GENOMIC DNA]</scope>
    <source>
        <strain evidence="2 3">DSM 45247</strain>
    </source>
</reference>
<dbReference type="EMBL" id="NCXM01000011">
    <property type="protein sequence ID" value="OSC28100.1"/>
    <property type="molecule type" value="Genomic_DNA"/>
</dbReference>
<dbReference type="InterPro" id="IPR029058">
    <property type="entry name" value="AB_hydrolase_fold"/>
</dbReference>
<dbReference type="PROSITE" id="PS50125">
    <property type="entry name" value="GUANYLATE_CYCLASE_2"/>
    <property type="match status" value="1"/>
</dbReference>
<comment type="caution">
    <text evidence="2">The sequence shown here is derived from an EMBL/GenBank/DDBJ whole genome shotgun (WGS) entry which is preliminary data.</text>
</comment>
<dbReference type="Pfam" id="PF12697">
    <property type="entry name" value="Abhydrolase_6"/>
    <property type="match status" value="1"/>
</dbReference>
<dbReference type="PANTHER" id="PTHR43433:SF8">
    <property type="entry name" value="BIFUNCTIONAL LIPASE_ADENYLATE CYCLASE LIPJ"/>
    <property type="match status" value="1"/>
</dbReference>
<dbReference type="CDD" id="cd07302">
    <property type="entry name" value="CHD"/>
    <property type="match status" value="1"/>
</dbReference>
<dbReference type="SMART" id="SM00044">
    <property type="entry name" value="CYCc"/>
    <property type="match status" value="1"/>
</dbReference>
<dbReference type="Gene3D" id="3.40.50.1820">
    <property type="entry name" value="alpha/beta hydrolase"/>
    <property type="match status" value="1"/>
</dbReference>
<accession>A0A1X2L257</accession>
<dbReference type="RefSeq" id="WP_085290187.1">
    <property type="nucleotide sequence ID" value="NZ_NCXM01000011.1"/>
</dbReference>
<dbReference type="InterPro" id="IPR050471">
    <property type="entry name" value="AB_hydrolase"/>
</dbReference>
<dbReference type="InterPro" id="IPR000073">
    <property type="entry name" value="AB_hydrolase_1"/>
</dbReference>
<dbReference type="AlphaFoldDB" id="A0A1X2L257"/>
<dbReference type="PRINTS" id="PR00111">
    <property type="entry name" value="ABHYDROLASE"/>
</dbReference>
<dbReference type="SUPFAM" id="SSF55073">
    <property type="entry name" value="Nucleotide cyclase"/>
    <property type="match status" value="1"/>
</dbReference>
<sequence length="443" mass="47931">MNVPPDIHYAKSGGLNIAYSVTGEGPDLVVAPGFISHLDIMSEEPSVVHFYSRLASFRRVVTFDKRGTGLSDPVMHAPTLEESVDDLRAVMDAAGCERADLVGVSEGGTMAILTAAGHPDRVNALVLYGSFSRLLRTTDYPLGVTEEQLSALVEVSAKGWGEGVGLGAWAPGRRGDADFRRWWARLQRVAASPGMVRNIFALYPQLDIRDVLPTIQAPTLVVHRRDDRMVRLEMGRYLADRIPGAKFVEIDGADHLFFTGDADALLDEVEEFLTGVRPQPAVERVLATVLFTDIVDSTKRAVELGDQRWKELLGRHDAQVRRQLARFQGCEVNTTGDGFLARFDGPARAIRCAMAIRDVMRSLGLEVRAGVHTREVELRDGGDISGIAVHIAARVAAAAGAGEVFVSRIVVDLVAGSGLGFAARGEHVLKGVTGEWGLFAVEG</sequence>
<dbReference type="InterPro" id="IPR001054">
    <property type="entry name" value="A/G_cyclase"/>
</dbReference>
<feature type="domain" description="Guanylate cyclase" evidence="1">
    <location>
        <begin position="288"/>
        <end position="396"/>
    </location>
</feature>
<dbReference type="PANTHER" id="PTHR43433">
    <property type="entry name" value="HYDROLASE, ALPHA/BETA FOLD FAMILY PROTEIN"/>
    <property type="match status" value="1"/>
</dbReference>
<dbReference type="OrthoDB" id="27092at2"/>
<dbReference type="SUPFAM" id="SSF53474">
    <property type="entry name" value="alpha/beta-Hydrolases"/>
    <property type="match status" value="1"/>
</dbReference>
<organism evidence="2 3">
    <name type="scientific">Mycolicibacterium vulneris</name>
    <dbReference type="NCBI Taxonomy" id="547163"/>
    <lineage>
        <taxon>Bacteria</taxon>
        <taxon>Bacillati</taxon>
        <taxon>Actinomycetota</taxon>
        <taxon>Actinomycetes</taxon>
        <taxon>Mycobacteriales</taxon>
        <taxon>Mycobacteriaceae</taxon>
        <taxon>Mycolicibacterium</taxon>
    </lineage>
</organism>
<dbReference type="GO" id="GO:0009190">
    <property type="term" value="P:cyclic nucleotide biosynthetic process"/>
    <property type="evidence" value="ECO:0007669"/>
    <property type="project" value="InterPro"/>
</dbReference>
<dbReference type="InterPro" id="IPR029787">
    <property type="entry name" value="Nucleotide_cyclase"/>
</dbReference>
<evidence type="ECO:0000259" key="1">
    <source>
        <dbReference type="PROSITE" id="PS50125"/>
    </source>
</evidence>
<dbReference type="Gene3D" id="3.30.70.1230">
    <property type="entry name" value="Nucleotide cyclase"/>
    <property type="match status" value="1"/>
</dbReference>
<dbReference type="Proteomes" id="UP000242320">
    <property type="component" value="Unassembled WGS sequence"/>
</dbReference>
<evidence type="ECO:0000313" key="2">
    <source>
        <dbReference type="EMBL" id="OSC28100.1"/>
    </source>
</evidence>
<keyword evidence="3" id="KW-1185">Reference proteome</keyword>
<proteinExistence type="predicted"/>
<dbReference type="Pfam" id="PF00211">
    <property type="entry name" value="Guanylate_cyc"/>
    <property type="match status" value="1"/>
</dbReference>